<dbReference type="EMBL" id="CANI01000035">
    <property type="protein sequence ID" value="CCM78140.1"/>
    <property type="molecule type" value="Genomic_DNA"/>
</dbReference>
<gene>
    <name evidence="1" type="ORF">BN77_p10095</name>
</gene>
<dbReference type="AlphaFoldDB" id="K0Q1L1"/>
<dbReference type="Proteomes" id="UP000009319">
    <property type="component" value="Unassembled WGS sequence"/>
</dbReference>
<dbReference type="HOGENOM" id="CLU_2261557_0_0_5"/>
<comment type="caution">
    <text evidence="1">The sequence shown here is derived from an EMBL/GenBank/DDBJ whole genome shotgun (WGS) entry which is preliminary data.</text>
</comment>
<organism evidence="1 2">
    <name type="scientific">Rhizobium mesoamericanum STM3625</name>
    <dbReference type="NCBI Taxonomy" id="1211777"/>
    <lineage>
        <taxon>Bacteria</taxon>
        <taxon>Pseudomonadati</taxon>
        <taxon>Pseudomonadota</taxon>
        <taxon>Alphaproteobacteria</taxon>
        <taxon>Hyphomicrobiales</taxon>
        <taxon>Rhizobiaceae</taxon>
        <taxon>Rhizobium/Agrobacterium group</taxon>
        <taxon>Rhizobium</taxon>
    </lineage>
</organism>
<evidence type="ECO:0000313" key="2">
    <source>
        <dbReference type="Proteomes" id="UP000009319"/>
    </source>
</evidence>
<name>K0Q1L1_9HYPH</name>
<protein>
    <submittedName>
        <fullName evidence="1">Uncharacterized protein</fullName>
    </submittedName>
</protein>
<accession>K0Q1L1</accession>
<proteinExistence type="predicted"/>
<reference evidence="1 2" key="1">
    <citation type="journal article" date="2013" name="Genome Announc.">
        <title>Draft Genome Sequence of Rhizobium mesoamericanum STM3625, a Nitrogen-Fixing Symbiont of Mimosa pudica Isolated in French Guiana (South America).</title>
        <authorList>
            <person name="Moulin L."/>
            <person name="Mornico D."/>
            <person name="Melkonian R."/>
            <person name="Klonowska A."/>
        </authorList>
    </citation>
    <scope>NUCLEOTIDE SEQUENCE [LARGE SCALE GENOMIC DNA]</scope>
    <source>
        <strain evidence="1 2">STM3625</strain>
    </source>
</reference>
<dbReference type="eggNOG" id="ENOG50319MB">
    <property type="taxonomic scope" value="Bacteria"/>
</dbReference>
<sequence length="103" mass="11549">MQMSFVRFHTDGRLPSSIADLSSHLLFMCPHRVEGILMEKQAVIFNGQEVGIVVPSENRLKFIAVRFHVIGLDNRLFDTVTDVRRAITEHLASGRASPAVPLH</sequence>
<evidence type="ECO:0000313" key="1">
    <source>
        <dbReference type="EMBL" id="CCM78140.1"/>
    </source>
</evidence>
<keyword evidence="2" id="KW-1185">Reference proteome</keyword>